<gene>
    <name evidence="1" type="ORF">A3835_08600</name>
</gene>
<accession>A0A1X0U0I9</accession>
<dbReference type="AlphaFoldDB" id="A0A1X0U0I9"/>
<protein>
    <submittedName>
        <fullName evidence="1">Aspartate carbamoyltransferase</fullName>
    </submittedName>
</protein>
<sequence>MDILAEIESIINPAESGIHIDTIRATFFKKAIIQKTYTKMKLLDLIARKYGKKWLKLDKQTAKTIKIERRYEFRDYEIVNIYVLGDLPIFYATLKNAGNEPQKALFEVYGLRQYNKTPPPKELIAELLGVVNNVSSLDLCFDKDSPFNLEAFKDEVYYHSDTAYLNNNKVLSRVYFYDKAKKNNLNLPIYRAEAVVSINPKSKDNPLPLKQRLNLQLPYALDEFKSILDKTTKEQGTIKPYKSKDNKRELRA</sequence>
<keyword evidence="1" id="KW-0808">Transferase</keyword>
<dbReference type="EMBL" id="LVWL01000023">
    <property type="protein sequence ID" value="ORI06412.1"/>
    <property type="molecule type" value="Genomic_DNA"/>
</dbReference>
<comment type="caution">
    <text evidence="1">The sequence shown here is derived from an EMBL/GenBank/DDBJ whole genome shotgun (WGS) entry which is preliminary data.</text>
</comment>
<reference evidence="1 2" key="1">
    <citation type="journal article" date="2017" name="Gene Rep">
        <title>The ribosomal RNA operon (rrn) of Campylobacter concisus supports molecular typing to genomospecies level.</title>
        <authorList>
            <person name="Huq M."/>
            <person name="Van T.T.H."/>
            <person name="Gurtler V."/>
            <person name="Elshagmani E."/>
            <person name="Allemailem K.S."/>
            <person name="Smooker P.M."/>
            <person name="Istivan T.S."/>
        </authorList>
    </citation>
    <scope>NUCLEOTIDE SEQUENCE [LARGE SCALE GENOMIC DNA]</scope>
    <source>
        <strain evidence="1 2">RCH 26</strain>
    </source>
</reference>
<dbReference type="Proteomes" id="UP000192671">
    <property type="component" value="Unassembled WGS sequence"/>
</dbReference>
<proteinExistence type="predicted"/>
<evidence type="ECO:0000313" key="2">
    <source>
        <dbReference type="Proteomes" id="UP000192671"/>
    </source>
</evidence>
<dbReference type="GO" id="GO:0016740">
    <property type="term" value="F:transferase activity"/>
    <property type="evidence" value="ECO:0007669"/>
    <property type="project" value="UniProtKB-KW"/>
</dbReference>
<name>A0A1X0U0I9_9BACT</name>
<evidence type="ECO:0000313" key="1">
    <source>
        <dbReference type="EMBL" id="ORI06412.1"/>
    </source>
</evidence>
<organism evidence="1 2">
    <name type="scientific">Campylobacter concisus</name>
    <dbReference type="NCBI Taxonomy" id="199"/>
    <lineage>
        <taxon>Bacteria</taxon>
        <taxon>Pseudomonadati</taxon>
        <taxon>Campylobacterota</taxon>
        <taxon>Epsilonproteobacteria</taxon>
        <taxon>Campylobacterales</taxon>
        <taxon>Campylobacteraceae</taxon>
        <taxon>Campylobacter</taxon>
    </lineage>
</organism>